<evidence type="ECO:0000313" key="3">
    <source>
        <dbReference type="Proteomes" id="UP000000759"/>
    </source>
</evidence>
<keyword evidence="3" id="KW-1185">Reference proteome</keyword>
<organism evidence="2 3">
    <name type="scientific">Phaeodactylum tricornutum (strain CCAP 1055/1)</name>
    <dbReference type="NCBI Taxonomy" id="556484"/>
    <lineage>
        <taxon>Eukaryota</taxon>
        <taxon>Sar</taxon>
        <taxon>Stramenopiles</taxon>
        <taxon>Ochrophyta</taxon>
        <taxon>Bacillariophyta</taxon>
        <taxon>Bacillariophyceae</taxon>
        <taxon>Bacillariophycidae</taxon>
        <taxon>Naviculales</taxon>
        <taxon>Phaeodactylaceae</taxon>
        <taxon>Phaeodactylum</taxon>
    </lineage>
</organism>
<dbReference type="GeneID" id="7194774"/>
<dbReference type="Pfam" id="PF03097">
    <property type="entry name" value="BRO1"/>
    <property type="match status" value="1"/>
</dbReference>
<dbReference type="RefSeq" id="XP_002183035.1">
    <property type="nucleotide sequence ID" value="XM_002182999.1"/>
</dbReference>
<dbReference type="Gene3D" id="1.25.40.280">
    <property type="entry name" value="alix/aip1 like domains"/>
    <property type="match status" value="1"/>
</dbReference>
<dbReference type="AlphaFoldDB" id="B7G7K5"/>
<sequence>MLILPLKPAVRFDLQTALSKWLDSDQEVSFQPSNPLQFVLPKPDLSAAACREDLLRLQSLRNCVTDVLLKRDSHRAALEDDGLADCHEYHATLLEFEKRGFPTLDDEHNGLRLFWKGAWSPEEERHATLTWDRAVIEFNTAALLTGMAAECSVTDRAACKEAVNYCQTAASILAVLKELVQSMDFATVDLSQPMLAFWEKYLVAQAQMFIYRMAAQAGDDTKHSTLSVLSQSAFALFNEALTAAQDPRLESEVPKESSTWATYCKVSSMLSVAKAEYHQAVVHRLANEWGKEIARLRDCHLKFETLSKFVRGLDDDGPVSYMRRECLAILPVVHDRLHEADKDNYNIYQEKIPEEMPEIAAKQLAKSSGGLPQSMLVPKKQVFVNV</sequence>
<proteinExistence type="predicted"/>
<evidence type="ECO:0000259" key="1">
    <source>
        <dbReference type="PROSITE" id="PS51180"/>
    </source>
</evidence>
<name>B7G7K5_PHATC</name>
<dbReference type="Proteomes" id="UP000000759">
    <property type="component" value="Chromosome 18"/>
</dbReference>
<dbReference type="OrthoDB" id="2141925at2759"/>
<dbReference type="STRING" id="556484.B7G7K5"/>
<evidence type="ECO:0000313" key="2">
    <source>
        <dbReference type="EMBL" id="EEC45253.1"/>
    </source>
</evidence>
<dbReference type="HOGENOM" id="CLU_716606_0_0_1"/>
<dbReference type="GO" id="GO:0043328">
    <property type="term" value="P:protein transport to vacuole involved in ubiquitin-dependent protein catabolic process via the multivesicular body sorting pathway"/>
    <property type="evidence" value="ECO:0007669"/>
    <property type="project" value="TreeGrafter"/>
</dbReference>
<dbReference type="InParanoid" id="B7G7K5"/>
<accession>B7G7K5</accession>
<dbReference type="PANTHER" id="PTHR23030:SF30">
    <property type="entry name" value="TYROSINE-PROTEIN PHOSPHATASE NON-RECEPTOR TYPE 23"/>
    <property type="match status" value="1"/>
</dbReference>
<dbReference type="PROSITE" id="PS51180">
    <property type="entry name" value="BRO1"/>
    <property type="match status" value="1"/>
</dbReference>
<dbReference type="EMBL" id="CM000620">
    <property type="protein sequence ID" value="EEC45253.1"/>
    <property type="molecule type" value="Genomic_DNA"/>
</dbReference>
<gene>
    <name evidence="2" type="ORF">PHATRDRAFT_48529</name>
</gene>
<dbReference type="PANTHER" id="PTHR23030">
    <property type="entry name" value="PCD6 INTERACTING PROTEIN-RELATED"/>
    <property type="match status" value="1"/>
</dbReference>
<dbReference type="SMART" id="SM01041">
    <property type="entry name" value="BRO1"/>
    <property type="match status" value="1"/>
</dbReference>
<feature type="domain" description="BRO1" evidence="1">
    <location>
        <begin position="1"/>
        <end position="386"/>
    </location>
</feature>
<dbReference type="GO" id="GO:0005768">
    <property type="term" value="C:endosome"/>
    <property type="evidence" value="ECO:0007669"/>
    <property type="project" value="TreeGrafter"/>
</dbReference>
<dbReference type="eggNOG" id="KOG2220">
    <property type="taxonomic scope" value="Eukaryota"/>
</dbReference>
<reference evidence="3" key="2">
    <citation type="submission" date="2008-08" db="EMBL/GenBank/DDBJ databases">
        <authorList>
            <consortium name="Diatom Consortium"/>
            <person name="Grigoriev I."/>
            <person name="Grimwood J."/>
            <person name="Kuo A."/>
            <person name="Otillar R.P."/>
            <person name="Salamov A."/>
            <person name="Detter J.C."/>
            <person name="Lindquist E."/>
            <person name="Shapiro H."/>
            <person name="Lucas S."/>
            <person name="Glavina del Rio T."/>
            <person name="Pitluck S."/>
            <person name="Rokhsar D."/>
            <person name="Bowler C."/>
        </authorList>
    </citation>
    <scope>GENOME REANNOTATION</scope>
    <source>
        <strain evidence="3">CCAP 1055/1</strain>
    </source>
</reference>
<dbReference type="InterPro" id="IPR038499">
    <property type="entry name" value="BRO1_sf"/>
</dbReference>
<dbReference type="KEGG" id="pti:PHATRDRAFT_48529"/>
<dbReference type="PaxDb" id="2850-Phatr48529"/>
<protein>
    <recommendedName>
        <fullName evidence="1">BRO1 domain-containing protein</fullName>
    </recommendedName>
</protein>
<dbReference type="InterPro" id="IPR004328">
    <property type="entry name" value="BRO1_dom"/>
</dbReference>
<reference evidence="2 3" key="1">
    <citation type="journal article" date="2008" name="Nature">
        <title>The Phaeodactylum genome reveals the evolutionary history of diatom genomes.</title>
        <authorList>
            <person name="Bowler C."/>
            <person name="Allen A.E."/>
            <person name="Badger J.H."/>
            <person name="Grimwood J."/>
            <person name="Jabbari K."/>
            <person name="Kuo A."/>
            <person name="Maheswari U."/>
            <person name="Martens C."/>
            <person name="Maumus F."/>
            <person name="Otillar R.P."/>
            <person name="Rayko E."/>
            <person name="Salamov A."/>
            <person name="Vandepoele K."/>
            <person name="Beszteri B."/>
            <person name="Gruber A."/>
            <person name="Heijde M."/>
            <person name="Katinka M."/>
            <person name="Mock T."/>
            <person name="Valentin K."/>
            <person name="Verret F."/>
            <person name="Berges J.A."/>
            <person name="Brownlee C."/>
            <person name="Cadoret J.P."/>
            <person name="Chiovitti A."/>
            <person name="Choi C.J."/>
            <person name="Coesel S."/>
            <person name="De Martino A."/>
            <person name="Detter J.C."/>
            <person name="Durkin C."/>
            <person name="Falciatore A."/>
            <person name="Fournet J."/>
            <person name="Haruta M."/>
            <person name="Huysman M.J."/>
            <person name="Jenkins B.D."/>
            <person name="Jiroutova K."/>
            <person name="Jorgensen R.E."/>
            <person name="Joubert Y."/>
            <person name="Kaplan A."/>
            <person name="Kroger N."/>
            <person name="Kroth P.G."/>
            <person name="La Roche J."/>
            <person name="Lindquist E."/>
            <person name="Lommer M."/>
            <person name="Martin-Jezequel V."/>
            <person name="Lopez P.J."/>
            <person name="Lucas S."/>
            <person name="Mangogna M."/>
            <person name="McGinnis K."/>
            <person name="Medlin L.K."/>
            <person name="Montsant A."/>
            <person name="Oudot-Le Secq M.P."/>
            <person name="Napoli C."/>
            <person name="Obornik M."/>
            <person name="Parker M.S."/>
            <person name="Petit J.L."/>
            <person name="Porcel B.M."/>
            <person name="Poulsen N."/>
            <person name="Robison M."/>
            <person name="Rychlewski L."/>
            <person name="Rynearson T.A."/>
            <person name="Schmutz J."/>
            <person name="Shapiro H."/>
            <person name="Siaut M."/>
            <person name="Stanley M."/>
            <person name="Sussman M.R."/>
            <person name="Taylor A.R."/>
            <person name="Vardi A."/>
            <person name="von Dassow P."/>
            <person name="Vyverman W."/>
            <person name="Willis A."/>
            <person name="Wyrwicz L.S."/>
            <person name="Rokhsar D.S."/>
            <person name="Weissenbach J."/>
            <person name="Armbrust E.V."/>
            <person name="Green B.R."/>
            <person name="Van de Peer Y."/>
            <person name="Grigoriev I.V."/>
        </authorList>
    </citation>
    <scope>NUCLEOTIDE SEQUENCE [LARGE SCALE GENOMIC DNA]</scope>
    <source>
        <strain evidence="2 3">CCAP 1055/1</strain>
    </source>
</reference>